<dbReference type="PATRIC" id="fig|930169.3.peg.2019"/>
<dbReference type="EMBL" id="CP003466">
    <property type="protein sequence ID" value="AFT70312.1"/>
    <property type="molecule type" value="Genomic_DNA"/>
</dbReference>
<feature type="compositionally biased region" description="Acidic residues" evidence="1">
    <location>
        <begin position="9"/>
        <end position="20"/>
    </location>
</feature>
<dbReference type="KEGG" id="adi:B5T_02038"/>
<evidence type="ECO:0000313" key="3">
    <source>
        <dbReference type="Proteomes" id="UP000006286"/>
    </source>
</evidence>
<reference evidence="2 3" key="1">
    <citation type="journal article" date="2012" name="J. Bacteriol.">
        <title>Complete genome sequence of Alcanivorax dieselolei type strain B5.</title>
        <authorList>
            <person name="Lai Q."/>
            <person name="Li W."/>
            <person name="Shao Z."/>
        </authorList>
    </citation>
    <scope>NUCLEOTIDE SEQUENCE [LARGE SCALE GENOMIC DNA]</scope>
    <source>
        <strain evidence="3">DSM 16502 / CGMCC 1.3690 / B-5</strain>
    </source>
</reference>
<name>K0CF65_ALCDB</name>
<dbReference type="AlphaFoldDB" id="K0CF65"/>
<evidence type="ECO:0000313" key="2">
    <source>
        <dbReference type="EMBL" id="AFT70312.1"/>
    </source>
</evidence>
<accession>K0CF65</accession>
<proteinExistence type="predicted"/>
<gene>
    <name evidence="2" type="ordered locus">B5T_02038</name>
</gene>
<dbReference type="Proteomes" id="UP000006286">
    <property type="component" value="Chromosome"/>
</dbReference>
<dbReference type="HOGENOM" id="CLU_3021597_0_0_6"/>
<evidence type="ECO:0000256" key="1">
    <source>
        <dbReference type="SAM" id="MobiDB-lite"/>
    </source>
</evidence>
<feature type="region of interest" description="Disordered" evidence="1">
    <location>
        <begin position="1"/>
        <end position="26"/>
    </location>
</feature>
<protein>
    <submittedName>
        <fullName evidence="2">Uncharacterized protein</fullName>
    </submittedName>
</protein>
<sequence length="55" mass="6618">MEALHELTFDDWGDLGDNPEVESHDRDSLDEMIRYWRKEQRADAGYYGEENERRA</sequence>
<keyword evidence="3" id="KW-1185">Reference proteome</keyword>
<organism evidence="2 3">
    <name type="scientific">Alcanivorax dieselolei (strain DSM 16502 / CGMCC 1.3690 / MCCC 1A00001 / B-5)</name>
    <name type="common">Alloalcanivorax dieselolei</name>
    <dbReference type="NCBI Taxonomy" id="930169"/>
    <lineage>
        <taxon>Bacteria</taxon>
        <taxon>Pseudomonadati</taxon>
        <taxon>Pseudomonadota</taxon>
        <taxon>Gammaproteobacteria</taxon>
        <taxon>Oceanospirillales</taxon>
        <taxon>Alcanivoracaceae</taxon>
        <taxon>Alloalcanivorax</taxon>
    </lineage>
</organism>